<sequence length="58" mass="6435">MQITIIIIPLTALAVGGKYGEMIQKSSSSQVMFVLLKVIYSWEGMSTILHCPFSLFVI</sequence>
<dbReference type="EMBL" id="JAIWYP010000002">
    <property type="protein sequence ID" value="KAH3860573.1"/>
    <property type="molecule type" value="Genomic_DNA"/>
</dbReference>
<gene>
    <name evidence="1" type="ORF">DPMN_023477</name>
</gene>
<dbReference type="Proteomes" id="UP000828390">
    <property type="component" value="Unassembled WGS sequence"/>
</dbReference>
<reference evidence="1" key="1">
    <citation type="journal article" date="2019" name="bioRxiv">
        <title>The Genome of the Zebra Mussel, Dreissena polymorpha: A Resource for Invasive Species Research.</title>
        <authorList>
            <person name="McCartney M.A."/>
            <person name="Auch B."/>
            <person name="Kono T."/>
            <person name="Mallez S."/>
            <person name="Zhang Y."/>
            <person name="Obille A."/>
            <person name="Becker A."/>
            <person name="Abrahante J.E."/>
            <person name="Garbe J."/>
            <person name="Badalamenti J.P."/>
            <person name="Herman A."/>
            <person name="Mangelson H."/>
            <person name="Liachko I."/>
            <person name="Sullivan S."/>
            <person name="Sone E.D."/>
            <person name="Koren S."/>
            <person name="Silverstein K.A.T."/>
            <person name="Beckman K.B."/>
            <person name="Gohl D.M."/>
        </authorList>
    </citation>
    <scope>NUCLEOTIDE SEQUENCE</scope>
    <source>
        <strain evidence="1">Duluth1</strain>
        <tissue evidence="1">Whole animal</tissue>
    </source>
</reference>
<accession>A0A9D4LL75</accession>
<organism evidence="1 2">
    <name type="scientific">Dreissena polymorpha</name>
    <name type="common">Zebra mussel</name>
    <name type="synonym">Mytilus polymorpha</name>
    <dbReference type="NCBI Taxonomy" id="45954"/>
    <lineage>
        <taxon>Eukaryota</taxon>
        <taxon>Metazoa</taxon>
        <taxon>Spiralia</taxon>
        <taxon>Lophotrochozoa</taxon>
        <taxon>Mollusca</taxon>
        <taxon>Bivalvia</taxon>
        <taxon>Autobranchia</taxon>
        <taxon>Heteroconchia</taxon>
        <taxon>Euheterodonta</taxon>
        <taxon>Imparidentia</taxon>
        <taxon>Neoheterodontei</taxon>
        <taxon>Myida</taxon>
        <taxon>Dreissenoidea</taxon>
        <taxon>Dreissenidae</taxon>
        <taxon>Dreissena</taxon>
    </lineage>
</organism>
<keyword evidence="2" id="KW-1185">Reference proteome</keyword>
<protein>
    <submittedName>
        <fullName evidence="1">Uncharacterized protein</fullName>
    </submittedName>
</protein>
<comment type="caution">
    <text evidence="1">The sequence shown here is derived from an EMBL/GenBank/DDBJ whole genome shotgun (WGS) entry which is preliminary data.</text>
</comment>
<dbReference type="AlphaFoldDB" id="A0A9D4LL75"/>
<proteinExistence type="predicted"/>
<evidence type="ECO:0000313" key="2">
    <source>
        <dbReference type="Proteomes" id="UP000828390"/>
    </source>
</evidence>
<reference evidence="1" key="2">
    <citation type="submission" date="2020-11" db="EMBL/GenBank/DDBJ databases">
        <authorList>
            <person name="McCartney M.A."/>
            <person name="Auch B."/>
            <person name="Kono T."/>
            <person name="Mallez S."/>
            <person name="Becker A."/>
            <person name="Gohl D.M."/>
            <person name="Silverstein K.A.T."/>
            <person name="Koren S."/>
            <person name="Bechman K.B."/>
            <person name="Herman A."/>
            <person name="Abrahante J.E."/>
            <person name="Garbe J."/>
        </authorList>
    </citation>
    <scope>NUCLEOTIDE SEQUENCE</scope>
    <source>
        <strain evidence="1">Duluth1</strain>
        <tissue evidence="1">Whole animal</tissue>
    </source>
</reference>
<name>A0A9D4LL75_DREPO</name>
<evidence type="ECO:0000313" key="1">
    <source>
        <dbReference type="EMBL" id="KAH3860573.1"/>
    </source>
</evidence>